<dbReference type="Proteomes" id="UP000257131">
    <property type="component" value="Unassembled WGS sequence"/>
</dbReference>
<keyword evidence="1" id="KW-0520">NAD</keyword>
<dbReference type="EMBL" id="QOHR01000019">
    <property type="protein sequence ID" value="REC55377.1"/>
    <property type="molecule type" value="Genomic_DNA"/>
</dbReference>
<dbReference type="PROSITE" id="PS00061">
    <property type="entry name" value="ADH_SHORT"/>
    <property type="match status" value="1"/>
</dbReference>
<dbReference type="InterPro" id="IPR036291">
    <property type="entry name" value="NAD(P)-bd_dom_sf"/>
</dbReference>
<name>A0A3D9BPI0_9RHOB</name>
<evidence type="ECO:0000259" key="2">
    <source>
        <dbReference type="Pfam" id="PF01370"/>
    </source>
</evidence>
<feature type="domain" description="NAD-dependent epimerase/dehydratase" evidence="2">
    <location>
        <begin position="7"/>
        <end position="165"/>
    </location>
</feature>
<proteinExistence type="predicted"/>
<gene>
    <name evidence="3" type="ORF">DRV84_11975</name>
</gene>
<dbReference type="PANTHER" id="PTHR43574">
    <property type="entry name" value="EPIMERASE-RELATED"/>
    <property type="match status" value="1"/>
</dbReference>
<dbReference type="Gene3D" id="3.40.50.720">
    <property type="entry name" value="NAD(P)-binding Rossmann-like Domain"/>
    <property type="match status" value="1"/>
</dbReference>
<dbReference type="InterPro" id="IPR001509">
    <property type="entry name" value="Epimerase_deHydtase"/>
</dbReference>
<dbReference type="CDD" id="cd08946">
    <property type="entry name" value="SDR_e"/>
    <property type="match status" value="1"/>
</dbReference>
<accession>A0A3D9BPI0</accession>
<organism evidence="3 4">
    <name type="scientific">Rhodosalinus sediminis</name>
    <dbReference type="NCBI Taxonomy" id="1940533"/>
    <lineage>
        <taxon>Bacteria</taxon>
        <taxon>Pseudomonadati</taxon>
        <taxon>Pseudomonadota</taxon>
        <taxon>Alphaproteobacteria</taxon>
        <taxon>Rhodobacterales</taxon>
        <taxon>Paracoccaceae</taxon>
        <taxon>Rhodosalinus</taxon>
    </lineage>
</organism>
<dbReference type="SUPFAM" id="SSF51735">
    <property type="entry name" value="NAD(P)-binding Rossmann-fold domains"/>
    <property type="match status" value="1"/>
</dbReference>
<evidence type="ECO:0000313" key="3">
    <source>
        <dbReference type="EMBL" id="REC55377.1"/>
    </source>
</evidence>
<keyword evidence="4" id="KW-1185">Reference proteome</keyword>
<evidence type="ECO:0000313" key="4">
    <source>
        <dbReference type="Proteomes" id="UP000257131"/>
    </source>
</evidence>
<reference evidence="3 4" key="1">
    <citation type="journal article" date="2017" name="Int. J. Syst. Evol. Microbiol.">
        <title>Rhodosalinus sediminis gen. nov., sp. nov., isolated from marine saltern.</title>
        <authorList>
            <person name="Guo L.Y."/>
            <person name="Ling S.K."/>
            <person name="Li C.M."/>
            <person name="Chen G.J."/>
            <person name="Du Z.J."/>
        </authorList>
    </citation>
    <scope>NUCLEOTIDE SEQUENCE [LARGE SCALE GENOMIC DNA]</scope>
    <source>
        <strain evidence="3 4">WDN1C137</strain>
    </source>
</reference>
<comment type="caution">
    <text evidence="3">The sequence shown here is derived from an EMBL/GenBank/DDBJ whole genome shotgun (WGS) entry which is preliminary data.</text>
</comment>
<dbReference type="Pfam" id="PF01370">
    <property type="entry name" value="Epimerase"/>
    <property type="match status" value="1"/>
</dbReference>
<dbReference type="RefSeq" id="WP_115981007.1">
    <property type="nucleotide sequence ID" value="NZ_QOHR01000019.1"/>
</dbReference>
<sequence>MSAPRLLVVGGSGRVGRLLARAWAAAPPPLAPLWQSRRGGAGALRWAPLDAGAGGLMRQLDASPATMLVLAGVTPGPGAALEDNAALAAACLEAARAAGIPRVLYASSSAVYGAPVARPFREDDAPAPVSAYGAAKLAAEHLCTAARGAGLEVCALRIGNVFGADALTTNAARLGPGEALAIDRFADGAGPERSYIGPATLARVLGALAADPAPLPETLNLAAPGRVAMADLATAAGLPWRWTPAPEGAVRRLLLDCSALTARVPVAVAEGTARGIAGELARLPPLPAPDRVSGPSLPAGH</sequence>
<dbReference type="AlphaFoldDB" id="A0A3D9BPI0"/>
<dbReference type="OrthoDB" id="7687386at2"/>
<evidence type="ECO:0000256" key="1">
    <source>
        <dbReference type="ARBA" id="ARBA00023027"/>
    </source>
</evidence>
<protein>
    <submittedName>
        <fullName evidence="3">SDR family NAD-dependent epimerase/dehydratase</fullName>
    </submittedName>
</protein>
<dbReference type="InterPro" id="IPR020904">
    <property type="entry name" value="Sc_DH/Rdtase_CS"/>
</dbReference>